<comment type="caution">
    <text evidence="1">The sequence shown here is derived from an EMBL/GenBank/DDBJ whole genome shotgun (WGS) entry which is preliminary data.</text>
</comment>
<evidence type="ECO:0000313" key="2">
    <source>
        <dbReference type="Proteomes" id="UP001595387"/>
    </source>
</evidence>
<name>A0ABV7A3X4_9BACI</name>
<evidence type="ECO:0000313" key="1">
    <source>
        <dbReference type="EMBL" id="MFC2947636.1"/>
    </source>
</evidence>
<gene>
    <name evidence="1" type="ORF">ACFODW_04630</name>
</gene>
<organism evidence="1 2">
    <name type="scientific">Virgibacillus sediminis</name>
    <dbReference type="NCBI Taxonomy" id="202260"/>
    <lineage>
        <taxon>Bacteria</taxon>
        <taxon>Bacillati</taxon>
        <taxon>Bacillota</taxon>
        <taxon>Bacilli</taxon>
        <taxon>Bacillales</taxon>
        <taxon>Bacillaceae</taxon>
        <taxon>Virgibacillus</taxon>
    </lineage>
</organism>
<dbReference type="Proteomes" id="UP001595387">
    <property type="component" value="Unassembled WGS sequence"/>
</dbReference>
<dbReference type="RefSeq" id="WP_390303666.1">
    <property type="nucleotide sequence ID" value="NZ_JBHRRZ010000008.1"/>
</dbReference>
<protein>
    <submittedName>
        <fullName evidence="1">Uncharacterized protein</fullName>
    </submittedName>
</protein>
<keyword evidence="2" id="KW-1185">Reference proteome</keyword>
<accession>A0ABV7A3X4</accession>
<proteinExistence type="predicted"/>
<dbReference type="EMBL" id="JBHRRZ010000008">
    <property type="protein sequence ID" value="MFC2947636.1"/>
    <property type="molecule type" value="Genomic_DNA"/>
</dbReference>
<sequence>MADIIPFRSRAQLEWEEWLEFEDRLREAILKNDERTSEMTEQEIIEDVKQRLTDKEIQGVKEIAALLDHNLGKK</sequence>
<reference evidence="2" key="1">
    <citation type="journal article" date="2019" name="Int. J. Syst. Evol. Microbiol.">
        <title>The Global Catalogue of Microorganisms (GCM) 10K type strain sequencing project: providing services to taxonomists for standard genome sequencing and annotation.</title>
        <authorList>
            <consortium name="The Broad Institute Genomics Platform"/>
            <consortium name="The Broad Institute Genome Sequencing Center for Infectious Disease"/>
            <person name="Wu L."/>
            <person name="Ma J."/>
        </authorList>
    </citation>
    <scope>NUCLEOTIDE SEQUENCE [LARGE SCALE GENOMIC DNA]</scope>
    <source>
        <strain evidence="2">KCTC 13193</strain>
    </source>
</reference>